<dbReference type="GO" id="GO:0004805">
    <property type="term" value="F:trehalose-phosphatase activity"/>
    <property type="evidence" value="ECO:0007669"/>
    <property type="project" value="TreeGrafter"/>
</dbReference>
<dbReference type="Proteomes" id="UP000016801">
    <property type="component" value="Unassembled WGS sequence"/>
</dbReference>
<dbReference type="GO" id="GO:0005992">
    <property type="term" value="P:trehalose biosynthetic process"/>
    <property type="evidence" value="ECO:0007669"/>
    <property type="project" value="InterPro"/>
</dbReference>
<dbReference type="CDD" id="cd03788">
    <property type="entry name" value="GT20_TPS"/>
    <property type="match status" value="1"/>
</dbReference>
<dbReference type="HOGENOM" id="CLU_002351_7_3_1"/>
<evidence type="ECO:0000313" key="3">
    <source>
        <dbReference type="Proteomes" id="UP000016801"/>
    </source>
</evidence>
<evidence type="ECO:0000313" key="2">
    <source>
        <dbReference type="EMBL" id="CCE32363.1"/>
    </source>
</evidence>
<sequence length="652" mass="73498">MSQAVAQHEGWNMLGIILRGPVLQLMEPPTPNENLLPPHERESVTRVPVTPGVALGTYEGDYFVRAAHDGSRAQVKGLPDRLLPLRGKVISATFTMPYTLDHNQGSEWGIRQRSYRSALLDSFHYLSDTGPWDHTVVAWTREVQRPLETEDDAAATAQPAAWPQSTSTWPVNSANAAPRTKFNDLFISSDDQKRLEQQLSNQDLKTVPVWLADDKETSESGIKLRDQTRWRRYAEHDLCAVLHYKQHPPVDGFTEGKRWADYLRMNQLFADRISEIYRPGDVVLVHDYHLMLVPAMLRQRHPDILISFLLHTPFPCSELVRCLVHRKEVLEGVLGSDVVFFQCLDYARHFANSCSRILNLQASHEAVYTPSKRVQIKIVPAGINVSNIHSSAWSTSVTEKCRDLKKLHAGKKIIVACDSLDRLGGVDKKLQAFDRFLEMYPAWQENVVLLQLVRQPTIEDEVGEESHYASNVGSMVNSINCKYGSLDYMPIQLHAESLSTEDYFALLRSGDVALFTSIRDGMSTTGLEYVVCQQNTYGCTILSEFSGTANSLEEAMHINPWDTVDVAERIHEALSMEADQRQAMHMALYKRITQHDVRHWVRTNLACLMDAFQSRQMSKCSTTAGGVSSSGSEDVKRSPLASERCADCILKS</sequence>
<feature type="compositionally biased region" description="Low complexity" evidence="1">
    <location>
        <begin position="154"/>
        <end position="164"/>
    </location>
</feature>
<gene>
    <name evidence="2" type="ORF">CPUR_06223</name>
</gene>
<evidence type="ECO:0000256" key="1">
    <source>
        <dbReference type="SAM" id="MobiDB-lite"/>
    </source>
</evidence>
<name>M1WDT0_CLAP2</name>
<dbReference type="AlphaFoldDB" id="M1WDT0"/>
<accession>M1WDT0</accession>
<reference evidence="2 3" key="1">
    <citation type="journal article" date="2013" name="PLoS Genet.">
        <title>Plant-symbiotic fungi as chemical engineers: Multi-genome analysis of the Clavicipitaceae reveals dynamics of alkaloid loci.</title>
        <authorList>
            <person name="Schardl C.L."/>
            <person name="Young C.A."/>
            <person name="Hesse U."/>
            <person name="Amyotte S.G."/>
            <person name="Andreeva K."/>
            <person name="Calie P.J."/>
            <person name="Fleetwood D.J."/>
            <person name="Haws D.C."/>
            <person name="Moore N."/>
            <person name="Oeser B."/>
            <person name="Panaccione D.G."/>
            <person name="Schweri K.K."/>
            <person name="Voisey C.R."/>
            <person name="Farman M.L."/>
            <person name="Jaromczyk J.W."/>
            <person name="Roe B.A."/>
            <person name="O'Sullivan D.M."/>
            <person name="Scott B."/>
            <person name="Tudzynski P."/>
            <person name="An Z."/>
            <person name="Arnaoudova E.G."/>
            <person name="Bullock C.T."/>
            <person name="Charlton N.D."/>
            <person name="Chen L."/>
            <person name="Cox M."/>
            <person name="Dinkins R.D."/>
            <person name="Florea S."/>
            <person name="Glenn A.E."/>
            <person name="Gordon A."/>
            <person name="Gueldener U."/>
            <person name="Harris D.R."/>
            <person name="Hollin W."/>
            <person name="Jaromczyk J."/>
            <person name="Johnson R.D."/>
            <person name="Khan A.K."/>
            <person name="Leistner E."/>
            <person name="Leuchtmann A."/>
            <person name="Li C."/>
            <person name="Liu J."/>
            <person name="Liu J."/>
            <person name="Liu M."/>
            <person name="Mace W."/>
            <person name="Machado C."/>
            <person name="Nagabhyru P."/>
            <person name="Pan J."/>
            <person name="Schmid J."/>
            <person name="Sugawara K."/>
            <person name="Steiner U."/>
            <person name="Takach J.E."/>
            <person name="Tanaka E."/>
            <person name="Webb J.S."/>
            <person name="Wilson E.V."/>
            <person name="Wiseman J.L."/>
            <person name="Yoshida R."/>
            <person name="Zeng Z."/>
        </authorList>
    </citation>
    <scope>NUCLEOTIDE SEQUENCE [LARGE SCALE GENOMIC DNA]</scope>
    <source>
        <strain evidence="2 3">20.1</strain>
    </source>
</reference>
<dbReference type="PANTHER" id="PTHR10788:SF123">
    <property type="entry name" value="TREHALOSE-PHOSPHATASE"/>
    <property type="match status" value="1"/>
</dbReference>
<dbReference type="STRING" id="1111077.M1WDT0"/>
<dbReference type="SUPFAM" id="SSF53756">
    <property type="entry name" value="UDP-Glycosyltransferase/glycogen phosphorylase"/>
    <property type="match status" value="1"/>
</dbReference>
<dbReference type="GO" id="GO:0034605">
    <property type="term" value="P:cellular response to heat"/>
    <property type="evidence" value="ECO:0007669"/>
    <property type="project" value="TreeGrafter"/>
</dbReference>
<feature type="compositionally biased region" description="Polar residues" evidence="1">
    <location>
        <begin position="165"/>
        <end position="175"/>
    </location>
</feature>
<dbReference type="GO" id="GO:0031505">
    <property type="term" value="P:fungal-type cell wall organization"/>
    <property type="evidence" value="ECO:0007669"/>
    <property type="project" value="TreeGrafter"/>
</dbReference>
<dbReference type="GO" id="GO:0003825">
    <property type="term" value="F:alpha,alpha-trehalose-phosphate synthase (UDP-forming) activity"/>
    <property type="evidence" value="ECO:0007669"/>
    <property type="project" value="TreeGrafter"/>
</dbReference>
<proteinExistence type="predicted"/>
<dbReference type="VEuPathDB" id="FungiDB:CPUR_06223"/>
<dbReference type="GO" id="GO:0005829">
    <property type="term" value="C:cytosol"/>
    <property type="evidence" value="ECO:0007669"/>
    <property type="project" value="TreeGrafter"/>
</dbReference>
<dbReference type="PANTHER" id="PTHR10788">
    <property type="entry name" value="TREHALOSE-6-PHOSPHATE SYNTHASE"/>
    <property type="match status" value="1"/>
</dbReference>
<dbReference type="Pfam" id="PF00982">
    <property type="entry name" value="Glyco_transf_20"/>
    <property type="match status" value="1"/>
</dbReference>
<dbReference type="EMBL" id="CAGA01000040">
    <property type="protein sequence ID" value="CCE32363.1"/>
    <property type="molecule type" value="Genomic_DNA"/>
</dbReference>
<feature type="region of interest" description="Disordered" evidence="1">
    <location>
        <begin position="151"/>
        <end position="175"/>
    </location>
</feature>
<dbReference type="eggNOG" id="KOG1050">
    <property type="taxonomic scope" value="Eukaryota"/>
</dbReference>
<dbReference type="OrthoDB" id="755951at2759"/>
<keyword evidence="3" id="KW-1185">Reference proteome</keyword>
<dbReference type="GO" id="GO:0005946">
    <property type="term" value="C:alpha,alpha-trehalose-phosphate synthase complex (UDP-forming)"/>
    <property type="evidence" value="ECO:0007669"/>
    <property type="project" value="TreeGrafter"/>
</dbReference>
<dbReference type="InterPro" id="IPR001830">
    <property type="entry name" value="Glyco_trans_20"/>
</dbReference>
<organism evidence="2 3">
    <name type="scientific">Claviceps purpurea (strain 20.1)</name>
    <name type="common">Ergot fungus</name>
    <name type="synonym">Sphacelia segetum</name>
    <dbReference type="NCBI Taxonomy" id="1111077"/>
    <lineage>
        <taxon>Eukaryota</taxon>
        <taxon>Fungi</taxon>
        <taxon>Dikarya</taxon>
        <taxon>Ascomycota</taxon>
        <taxon>Pezizomycotina</taxon>
        <taxon>Sordariomycetes</taxon>
        <taxon>Hypocreomycetidae</taxon>
        <taxon>Hypocreales</taxon>
        <taxon>Clavicipitaceae</taxon>
        <taxon>Claviceps</taxon>
    </lineage>
</organism>
<protein>
    <submittedName>
        <fullName evidence="2">Probable trehalose-6-phosphate phosphatase</fullName>
    </submittedName>
</protein>
<dbReference type="Gene3D" id="3.40.50.2000">
    <property type="entry name" value="Glycogen Phosphorylase B"/>
    <property type="match status" value="2"/>
</dbReference>
<comment type="caution">
    <text evidence="2">The sequence shown here is derived from an EMBL/GenBank/DDBJ whole genome shotgun (WGS) entry which is preliminary data.</text>
</comment>